<evidence type="ECO:0000256" key="1">
    <source>
        <dbReference type="ARBA" id="ARBA00000553"/>
    </source>
</evidence>
<comment type="catalytic activity">
    <reaction evidence="9">
        <text>S-methyl-5'-thioadenosine + phosphate = 5-(methylsulfanyl)-alpha-D-ribose 1-phosphate + adenine</text>
        <dbReference type="Rhea" id="RHEA:11852"/>
        <dbReference type="ChEBI" id="CHEBI:16708"/>
        <dbReference type="ChEBI" id="CHEBI:17509"/>
        <dbReference type="ChEBI" id="CHEBI:43474"/>
        <dbReference type="ChEBI" id="CHEBI:58533"/>
        <dbReference type="EC" id="2.4.2.28"/>
    </reaction>
    <physiologicalReaction direction="left-to-right" evidence="9">
        <dbReference type="Rhea" id="RHEA:11853"/>
    </physiologicalReaction>
</comment>
<evidence type="ECO:0000256" key="9">
    <source>
        <dbReference type="ARBA" id="ARBA00049893"/>
    </source>
</evidence>
<evidence type="ECO:0000256" key="6">
    <source>
        <dbReference type="ARBA" id="ARBA00022833"/>
    </source>
</evidence>
<keyword evidence="6" id="KW-0862">Zinc</keyword>
<comment type="caution">
    <text evidence="10">The sequence shown here is derived from an EMBL/GenBank/DDBJ whole genome shotgun (WGS) entry which is preliminary data.</text>
</comment>
<comment type="similarity">
    <text evidence="2">Belongs to the purine nucleoside phosphorylase YfiH/LACC1 family.</text>
</comment>
<dbReference type="InterPro" id="IPR003730">
    <property type="entry name" value="Cu_polyphenol_OxRdtase"/>
</dbReference>
<evidence type="ECO:0000313" key="10">
    <source>
        <dbReference type="EMBL" id="GAA5481853.1"/>
    </source>
</evidence>
<dbReference type="Pfam" id="PF02578">
    <property type="entry name" value="Cu-oxidase_4"/>
    <property type="match status" value="1"/>
</dbReference>
<proteinExistence type="inferred from homology"/>
<evidence type="ECO:0000256" key="4">
    <source>
        <dbReference type="ARBA" id="ARBA00022723"/>
    </source>
</evidence>
<organism evidence="10 11">
    <name type="scientific">Haloferula sargassicola</name>
    <dbReference type="NCBI Taxonomy" id="490096"/>
    <lineage>
        <taxon>Bacteria</taxon>
        <taxon>Pseudomonadati</taxon>
        <taxon>Verrucomicrobiota</taxon>
        <taxon>Verrucomicrobiia</taxon>
        <taxon>Verrucomicrobiales</taxon>
        <taxon>Verrucomicrobiaceae</taxon>
        <taxon>Haloferula</taxon>
    </lineage>
</organism>
<comment type="catalytic activity">
    <reaction evidence="1">
        <text>inosine + phosphate = alpha-D-ribose 1-phosphate + hypoxanthine</text>
        <dbReference type="Rhea" id="RHEA:27646"/>
        <dbReference type="ChEBI" id="CHEBI:17368"/>
        <dbReference type="ChEBI" id="CHEBI:17596"/>
        <dbReference type="ChEBI" id="CHEBI:43474"/>
        <dbReference type="ChEBI" id="CHEBI:57720"/>
        <dbReference type="EC" id="2.4.2.1"/>
    </reaction>
    <physiologicalReaction direction="left-to-right" evidence="1">
        <dbReference type="Rhea" id="RHEA:27647"/>
    </physiologicalReaction>
</comment>
<evidence type="ECO:0000256" key="2">
    <source>
        <dbReference type="ARBA" id="ARBA00007353"/>
    </source>
</evidence>
<keyword evidence="3" id="KW-0808">Transferase</keyword>
<evidence type="ECO:0000256" key="7">
    <source>
        <dbReference type="ARBA" id="ARBA00047989"/>
    </source>
</evidence>
<keyword evidence="11" id="KW-1185">Reference proteome</keyword>
<sequence>MAEADFSFLDPLTKAPGVEAAWIERVPGIDVVVDRDVALARLLPAHKAEVARRFGAPFWWRAEQVHGARVAWVPGAETKPAGDGLPVVPGVDGLITQAKGELLGIYVADCGAIWLADRRSGAVGLLHSGKKGTELGILATAVAAMRERFGTDPADLVGVLSPCIRPPHYEIDFAEQIVRQAEKAGIGEFRDVGCDTASDPGRFYSYRMEKGMTGRMLALIRCGSLA</sequence>
<comment type="catalytic activity">
    <reaction evidence="7">
        <text>adenosine + H2O + H(+) = inosine + NH4(+)</text>
        <dbReference type="Rhea" id="RHEA:24408"/>
        <dbReference type="ChEBI" id="CHEBI:15377"/>
        <dbReference type="ChEBI" id="CHEBI:15378"/>
        <dbReference type="ChEBI" id="CHEBI:16335"/>
        <dbReference type="ChEBI" id="CHEBI:17596"/>
        <dbReference type="ChEBI" id="CHEBI:28938"/>
        <dbReference type="EC" id="3.5.4.4"/>
    </reaction>
    <physiologicalReaction direction="left-to-right" evidence="7">
        <dbReference type="Rhea" id="RHEA:24409"/>
    </physiologicalReaction>
</comment>
<evidence type="ECO:0000256" key="3">
    <source>
        <dbReference type="ARBA" id="ARBA00022679"/>
    </source>
</evidence>
<evidence type="ECO:0000313" key="11">
    <source>
        <dbReference type="Proteomes" id="UP001476282"/>
    </source>
</evidence>
<accession>A0ABP9UJQ7</accession>
<comment type="catalytic activity">
    <reaction evidence="8">
        <text>adenosine + phosphate = alpha-D-ribose 1-phosphate + adenine</text>
        <dbReference type="Rhea" id="RHEA:27642"/>
        <dbReference type="ChEBI" id="CHEBI:16335"/>
        <dbReference type="ChEBI" id="CHEBI:16708"/>
        <dbReference type="ChEBI" id="CHEBI:43474"/>
        <dbReference type="ChEBI" id="CHEBI:57720"/>
        <dbReference type="EC" id="2.4.2.1"/>
    </reaction>
    <physiologicalReaction direction="left-to-right" evidence="8">
        <dbReference type="Rhea" id="RHEA:27643"/>
    </physiologicalReaction>
</comment>
<evidence type="ECO:0008006" key="12">
    <source>
        <dbReference type="Google" id="ProtNLM"/>
    </source>
</evidence>
<dbReference type="PANTHER" id="PTHR30616">
    <property type="entry name" value="UNCHARACTERIZED PROTEIN YFIH"/>
    <property type="match status" value="1"/>
</dbReference>
<dbReference type="Gene3D" id="3.60.140.10">
    <property type="entry name" value="CNF1/YfiH-like putative cysteine hydrolases"/>
    <property type="match status" value="2"/>
</dbReference>
<protein>
    <recommendedName>
        <fullName evidence="12">Laccase domain-containing protein</fullName>
    </recommendedName>
</protein>
<reference evidence="10 11" key="1">
    <citation type="submission" date="2024-02" db="EMBL/GenBank/DDBJ databases">
        <title>Haloferula sargassicola NBRC 104335.</title>
        <authorList>
            <person name="Ichikawa N."/>
            <person name="Katano-Makiyama Y."/>
            <person name="Hidaka K."/>
        </authorList>
    </citation>
    <scope>NUCLEOTIDE SEQUENCE [LARGE SCALE GENOMIC DNA]</scope>
    <source>
        <strain evidence="10 11">NBRC 104335</strain>
    </source>
</reference>
<gene>
    <name evidence="10" type="ORF">Hsar01_01065</name>
</gene>
<evidence type="ECO:0000256" key="5">
    <source>
        <dbReference type="ARBA" id="ARBA00022801"/>
    </source>
</evidence>
<evidence type="ECO:0000256" key="8">
    <source>
        <dbReference type="ARBA" id="ARBA00048968"/>
    </source>
</evidence>
<dbReference type="InterPro" id="IPR038371">
    <property type="entry name" value="Cu_polyphenol_OxRdtase_sf"/>
</dbReference>
<dbReference type="CDD" id="cd16833">
    <property type="entry name" value="YfiH"/>
    <property type="match status" value="1"/>
</dbReference>
<dbReference type="EMBL" id="BAABRI010000005">
    <property type="protein sequence ID" value="GAA5481853.1"/>
    <property type="molecule type" value="Genomic_DNA"/>
</dbReference>
<dbReference type="InterPro" id="IPR011324">
    <property type="entry name" value="Cytotoxic_necrot_fac-like_cat"/>
</dbReference>
<keyword evidence="4" id="KW-0479">Metal-binding</keyword>
<dbReference type="Proteomes" id="UP001476282">
    <property type="component" value="Unassembled WGS sequence"/>
</dbReference>
<keyword evidence="5" id="KW-0378">Hydrolase</keyword>
<name>A0ABP9UJQ7_9BACT</name>
<dbReference type="SUPFAM" id="SSF64438">
    <property type="entry name" value="CNF1/YfiH-like putative cysteine hydrolases"/>
    <property type="match status" value="1"/>
</dbReference>
<dbReference type="PANTHER" id="PTHR30616:SF2">
    <property type="entry name" value="PURINE NUCLEOSIDE PHOSPHORYLASE LACC1"/>
    <property type="match status" value="1"/>
</dbReference>